<keyword evidence="3" id="KW-1185">Reference proteome</keyword>
<sequence>MTSMESIFSFGLSALSVLPEEQLQEWFDLFRNLDRKHSDEIKQLKAENSIIKEEKTQLDTKVKALTEENEKLKTELAAGSVSVVNNVELLLKGLETRLNANAVKQVTALQQSNATLVEYMNKNFEAHTKTVQDSVAASMEIVKTKAEDSEEKLQALHCMQVLSDSGTVPIAYCTKKRMWNMPPSILEVYLKKKKAGDNVVLPFMYMKKKCAIKDYHSSLVHHVNLWEIRLGTPYFVYVADCKASKRTSFILDEWSIYVENSRRIEITWLDSKRAYEVACFA</sequence>
<organism evidence="2 3">
    <name type="scientific">Pyronema omphalodes (strain CBS 100304)</name>
    <name type="common">Pyronema confluens</name>
    <dbReference type="NCBI Taxonomy" id="1076935"/>
    <lineage>
        <taxon>Eukaryota</taxon>
        <taxon>Fungi</taxon>
        <taxon>Dikarya</taxon>
        <taxon>Ascomycota</taxon>
        <taxon>Pezizomycotina</taxon>
        <taxon>Pezizomycetes</taxon>
        <taxon>Pezizales</taxon>
        <taxon>Pyronemataceae</taxon>
        <taxon>Pyronema</taxon>
    </lineage>
</organism>
<dbReference type="OrthoDB" id="10483946at2759"/>
<keyword evidence="1" id="KW-0175">Coiled coil</keyword>
<protein>
    <submittedName>
        <fullName evidence="2">Uncharacterized protein</fullName>
    </submittedName>
</protein>
<feature type="coiled-coil region" evidence="1">
    <location>
        <begin position="41"/>
        <end position="75"/>
    </location>
</feature>
<accession>U4L832</accession>
<evidence type="ECO:0000256" key="1">
    <source>
        <dbReference type="SAM" id="Coils"/>
    </source>
</evidence>
<dbReference type="Proteomes" id="UP000018144">
    <property type="component" value="Unassembled WGS sequence"/>
</dbReference>
<evidence type="ECO:0000313" key="3">
    <source>
        <dbReference type="Proteomes" id="UP000018144"/>
    </source>
</evidence>
<dbReference type="AlphaFoldDB" id="U4L832"/>
<proteinExistence type="predicted"/>
<reference evidence="2 3" key="1">
    <citation type="journal article" date="2013" name="PLoS Genet.">
        <title>The genome and development-dependent transcriptomes of Pyronema confluens: a window into fungal evolution.</title>
        <authorList>
            <person name="Traeger S."/>
            <person name="Altegoer F."/>
            <person name="Freitag M."/>
            <person name="Gabaldon T."/>
            <person name="Kempken F."/>
            <person name="Kumar A."/>
            <person name="Marcet-Houben M."/>
            <person name="Poggeler S."/>
            <person name="Stajich J.E."/>
            <person name="Nowrousian M."/>
        </authorList>
    </citation>
    <scope>NUCLEOTIDE SEQUENCE [LARGE SCALE GENOMIC DNA]</scope>
    <source>
        <strain evidence="3">CBS 100304</strain>
        <tissue evidence="2">Vegetative mycelium</tissue>
    </source>
</reference>
<dbReference type="EMBL" id="HF935285">
    <property type="protein sequence ID" value="CCX06299.1"/>
    <property type="molecule type" value="Genomic_DNA"/>
</dbReference>
<name>U4L832_PYROM</name>
<evidence type="ECO:0000313" key="2">
    <source>
        <dbReference type="EMBL" id="CCX06299.1"/>
    </source>
</evidence>
<gene>
    <name evidence="2" type="ORF">PCON_05886</name>
</gene>